<evidence type="ECO:0000313" key="5">
    <source>
        <dbReference type="Proteomes" id="UP000176511"/>
    </source>
</evidence>
<evidence type="ECO:0000256" key="3">
    <source>
        <dbReference type="SAM" id="Phobius"/>
    </source>
</evidence>
<keyword evidence="3" id="KW-0812">Transmembrane</keyword>
<organism evidence="4 5">
    <name type="scientific">Candidatus Kaiserbacteria bacterium RIFCSPHIGHO2_02_FULL_49_34</name>
    <dbReference type="NCBI Taxonomy" id="1798491"/>
    <lineage>
        <taxon>Bacteria</taxon>
        <taxon>Candidatus Kaiseribacteriota</taxon>
    </lineage>
</organism>
<evidence type="ECO:0000256" key="1">
    <source>
        <dbReference type="SAM" id="Coils"/>
    </source>
</evidence>
<keyword evidence="1" id="KW-0175">Coiled coil</keyword>
<keyword evidence="3" id="KW-0472">Membrane</keyword>
<feature type="transmembrane region" description="Helical" evidence="3">
    <location>
        <begin position="519"/>
        <end position="542"/>
    </location>
</feature>
<feature type="compositionally biased region" description="Basic and acidic residues" evidence="2">
    <location>
        <begin position="101"/>
        <end position="115"/>
    </location>
</feature>
<dbReference type="Proteomes" id="UP000176511">
    <property type="component" value="Unassembled WGS sequence"/>
</dbReference>
<dbReference type="STRING" id="1798491.A3C87_02755"/>
<feature type="region of interest" description="Disordered" evidence="2">
    <location>
        <begin position="1"/>
        <end position="251"/>
    </location>
</feature>
<feature type="compositionally biased region" description="Low complexity" evidence="2">
    <location>
        <begin position="203"/>
        <end position="217"/>
    </location>
</feature>
<dbReference type="EMBL" id="MFLE01000017">
    <property type="protein sequence ID" value="OGG61542.1"/>
    <property type="molecule type" value="Genomic_DNA"/>
</dbReference>
<name>A0A1F6DKL6_9BACT</name>
<accession>A0A1F6DKL6</accession>
<gene>
    <name evidence="4" type="ORF">A3C87_02755</name>
</gene>
<evidence type="ECO:0000256" key="2">
    <source>
        <dbReference type="SAM" id="MobiDB-lite"/>
    </source>
</evidence>
<evidence type="ECO:0000313" key="4">
    <source>
        <dbReference type="EMBL" id="OGG61542.1"/>
    </source>
</evidence>
<dbReference type="AlphaFoldDB" id="A0A1F6DKL6"/>
<sequence length="1084" mass="118944">MNDKFRDYPAKRGERRGLDLDDTASYSSDMTPKYTKPRKSSVDTSPLPSPQEASPAVPPVTPATAPLSIDERAAWISRLDQPAPEEDTTVPDEIQDTSELDAQHKKWQKTLDARNKQANKNYQEDAVTSTFEATPLSEATEVIAQEPTDTSQGNPDDSNTENSATIELREEITPKPIPEVTPDTGTVSEQEIESPSEEDREPLTPQSETTTLETESSIAPTRSEEKPVEETAPQAKQEEPASPEPHPSAPVHELAQDVADSFTKHFSLDKKALEETPGFQNLTEAQQRLVLERFASLVRENIHTKAVREHLETVDTAKRVPATTRFGKLKRAVRTGWHTTTRSYQIGKQEAALHEKWMSSEGGKETEKLRLLAELSQTVLETNAFGVDARGHTNFTENEGSLKNASELLNVLIRTKPSLGEKGAQERLAKLNETIALGIDSMRMSLPEKMSPEDEREFEKMAADWALRARKEVVLGTFLEKNRSLEETLQSNEAARGFAHSTLLERGGLVATGLVGRGVLGTLCGFIAAPIVGAGIGGFMGWRRKGIAQSDTDLLARMGEKIPTTDTSSRKSDISPAHLQVLRKGVAERLAKAKTVEEKRVLNRRLAEYDTQLRTHDLPKVGAIPSESAFGFDNGNVLNEKLLRLAKEYAQAAEELQSLSQSDVDLDLLEAKRVQTEKLADRLAARTDYTQKRLMQQRVDIGGTPATRAGMLANLAAALGTAETTLSMNDKSQQVKIQAHLNDVSAVLAGRDKNVDKARLRDKKRAALEGAALGAGFAVAGAALADIFQNDSAIKGRLHGVFPTSETSPNAPLLPIQKDEAAFEALIEKHSTSVPEIPIVPVQPIVTETVVGGAGGKQILIEDWNKTPTAEPVQSFTERRVAVEEALRQKPVPRPTSYNIPNWEANYNSPAVPRHFPESWARGTEALQGGHRADVESFFRAPTAPNPVTLETLATVAHETPADAQRVMDFYQRATEGKSSAFAQHIREEYTLKARLALKYPELTADIARMHPPVDDATMQSLVKMTKGAYLNGKSNPFMYAQSGVTNVPQNQGAIARMSNELDRMKVTFHRDAQGKIAGYDVTK</sequence>
<comment type="caution">
    <text evidence="4">The sequence shown here is derived from an EMBL/GenBank/DDBJ whole genome shotgun (WGS) entry which is preliminary data.</text>
</comment>
<feature type="transmembrane region" description="Helical" evidence="3">
    <location>
        <begin position="766"/>
        <end position="785"/>
    </location>
</feature>
<reference evidence="4 5" key="1">
    <citation type="journal article" date="2016" name="Nat. Commun.">
        <title>Thousands of microbial genomes shed light on interconnected biogeochemical processes in an aquifer system.</title>
        <authorList>
            <person name="Anantharaman K."/>
            <person name="Brown C.T."/>
            <person name="Hug L.A."/>
            <person name="Sharon I."/>
            <person name="Castelle C.J."/>
            <person name="Probst A.J."/>
            <person name="Thomas B.C."/>
            <person name="Singh A."/>
            <person name="Wilkins M.J."/>
            <person name="Karaoz U."/>
            <person name="Brodie E.L."/>
            <person name="Williams K.H."/>
            <person name="Hubbard S.S."/>
            <person name="Banfield J.F."/>
        </authorList>
    </citation>
    <scope>NUCLEOTIDE SEQUENCE [LARGE SCALE GENOMIC DNA]</scope>
</reference>
<feature type="compositionally biased region" description="Acidic residues" evidence="2">
    <location>
        <begin position="190"/>
        <end position="200"/>
    </location>
</feature>
<feature type="compositionally biased region" description="Polar residues" evidence="2">
    <location>
        <begin position="116"/>
        <end position="132"/>
    </location>
</feature>
<keyword evidence="3" id="KW-1133">Transmembrane helix</keyword>
<feature type="coiled-coil region" evidence="1">
    <location>
        <begin position="639"/>
        <end position="686"/>
    </location>
</feature>
<feature type="compositionally biased region" description="Basic and acidic residues" evidence="2">
    <location>
        <begin position="1"/>
        <end position="19"/>
    </location>
</feature>
<feature type="compositionally biased region" description="Polar residues" evidence="2">
    <location>
        <begin position="147"/>
        <end position="165"/>
    </location>
</feature>
<proteinExistence type="predicted"/>
<protein>
    <submittedName>
        <fullName evidence="4">Uncharacterized protein</fullName>
    </submittedName>
</protein>
<feature type="compositionally biased region" description="Acidic residues" evidence="2">
    <location>
        <begin position="83"/>
        <end position="99"/>
    </location>
</feature>